<sequence>MKVVGLVASPRKLGNSEILTKEMLASLPDEVEKVMIRLTDLDIRQCNACYACLPEDKQCVINDDFAFLLEHIRQADAVIIATPCYFLGTHTTLKLIGDRLISLLQQAKEFAGKKCVVAVSYGIDGWEGYARETAVNTARFFHLDVVGTMLVQAASPGEVVKPEILDQARSLAAMLISDGQQATNSPVHACPLCGNTLLQLAPSGKVICRMCGADGQIEVIAGEVKVHFATPRHPRFSPAGMTEHGKLLEAVKDQYIAERQELNKLRKPYQQYNWWVEAKT</sequence>
<evidence type="ECO:0000259" key="3">
    <source>
        <dbReference type="Pfam" id="PF03358"/>
    </source>
</evidence>
<dbReference type="PANTHER" id="PTHR43278">
    <property type="entry name" value="NAD(P)H-DEPENDENT FMN-CONTAINING OXIDOREDUCTASE YWQN-RELATED"/>
    <property type="match status" value="1"/>
</dbReference>
<dbReference type="GO" id="GO:0016491">
    <property type="term" value="F:oxidoreductase activity"/>
    <property type="evidence" value="ECO:0007669"/>
    <property type="project" value="InterPro"/>
</dbReference>
<dbReference type="Pfam" id="PF03358">
    <property type="entry name" value="FMN_red"/>
    <property type="match status" value="1"/>
</dbReference>
<dbReference type="InterPro" id="IPR005025">
    <property type="entry name" value="FMN_Rdtase-like_dom"/>
</dbReference>
<dbReference type="InterPro" id="IPR029039">
    <property type="entry name" value="Flavoprotein-like_sf"/>
</dbReference>
<feature type="domain" description="NADPH-dependent FMN reductase-like" evidence="3">
    <location>
        <begin position="1"/>
        <end position="128"/>
    </location>
</feature>
<organism evidence="4">
    <name type="scientific">uncultured Sporomusa sp</name>
    <dbReference type="NCBI Taxonomy" id="307249"/>
    <lineage>
        <taxon>Bacteria</taxon>
        <taxon>Bacillati</taxon>
        <taxon>Bacillota</taxon>
        <taxon>Negativicutes</taxon>
        <taxon>Selenomonadales</taxon>
        <taxon>Sporomusaceae</taxon>
        <taxon>Sporomusa</taxon>
        <taxon>environmental samples</taxon>
    </lineage>
</organism>
<keyword evidence="1" id="KW-0285">Flavoprotein</keyword>
<evidence type="ECO:0000313" key="4">
    <source>
        <dbReference type="EMBL" id="SCM83510.1"/>
    </source>
</evidence>
<dbReference type="EMBL" id="FMJE01000007">
    <property type="protein sequence ID" value="SCM83510.1"/>
    <property type="molecule type" value="Genomic_DNA"/>
</dbReference>
<evidence type="ECO:0000256" key="2">
    <source>
        <dbReference type="ARBA" id="ARBA00022643"/>
    </source>
</evidence>
<gene>
    <name evidence="4" type="ORF">KL86SPO_70368</name>
</gene>
<dbReference type="AlphaFoldDB" id="A0A212M1B2"/>
<name>A0A212M1B2_9FIRM</name>
<evidence type="ECO:0000256" key="1">
    <source>
        <dbReference type="ARBA" id="ARBA00022630"/>
    </source>
</evidence>
<dbReference type="InterPro" id="IPR051796">
    <property type="entry name" value="ISF_SsuE-like"/>
</dbReference>
<dbReference type="PANTHER" id="PTHR43278:SF2">
    <property type="entry name" value="IRON-SULFUR FLAVOPROTEIN"/>
    <property type="match status" value="1"/>
</dbReference>
<proteinExistence type="predicted"/>
<dbReference type="RefSeq" id="WP_288185918.1">
    <property type="nucleotide sequence ID" value="NZ_LT608335.1"/>
</dbReference>
<reference evidence="4" key="1">
    <citation type="submission" date="2016-08" db="EMBL/GenBank/DDBJ databases">
        <authorList>
            <person name="Seilhamer J.J."/>
        </authorList>
    </citation>
    <scope>NUCLEOTIDE SEQUENCE</scope>
    <source>
        <strain evidence="4">86</strain>
    </source>
</reference>
<accession>A0A212M1B2</accession>
<dbReference type="SUPFAM" id="SSF52218">
    <property type="entry name" value="Flavoproteins"/>
    <property type="match status" value="1"/>
</dbReference>
<keyword evidence="2" id="KW-0288">FMN</keyword>
<dbReference type="Gene3D" id="3.40.50.360">
    <property type="match status" value="1"/>
</dbReference>
<protein>
    <submittedName>
        <fullName evidence="4">NADPH-dependent FMN reductase</fullName>
    </submittedName>
</protein>